<accession>A0A559TH52</accession>
<comment type="caution">
    <text evidence="2">The sequence shown here is derived from an EMBL/GenBank/DDBJ whole genome shotgun (WGS) entry which is preliminary data.</text>
</comment>
<reference evidence="2 3" key="1">
    <citation type="submission" date="2019-06" db="EMBL/GenBank/DDBJ databases">
        <title>Pac Bio to generate improved reference genome sequences for organisms with transposon mutant libraries (support for FEBA project).</title>
        <authorList>
            <person name="Blow M."/>
        </authorList>
    </citation>
    <scope>NUCLEOTIDE SEQUENCE [LARGE SCALE GENOMIC DNA]</scope>
    <source>
        <strain evidence="2 3">USDA 1844</strain>
    </source>
</reference>
<name>A0A559TH52_9HYPH</name>
<evidence type="ECO:0000313" key="2">
    <source>
        <dbReference type="EMBL" id="TVZ73939.1"/>
    </source>
</evidence>
<dbReference type="AlphaFoldDB" id="A0A559TH52"/>
<proteinExistence type="predicted"/>
<evidence type="ECO:0000313" key="3">
    <source>
        <dbReference type="Proteomes" id="UP000319824"/>
    </source>
</evidence>
<dbReference type="Proteomes" id="UP000319824">
    <property type="component" value="Unassembled WGS sequence"/>
</dbReference>
<evidence type="ECO:0000256" key="1">
    <source>
        <dbReference type="SAM" id="MobiDB-lite"/>
    </source>
</evidence>
<feature type="region of interest" description="Disordered" evidence="1">
    <location>
        <begin position="140"/>
        <end position="164"/>
    </location>
</feature>
<gene>
    <name evidence="2" type="ORF">BCL32_2232</name>
</gene>
<protein>
    <submittedName>
        <fullName evidence="2">Transposase</fullName>
    </submittedName>
</protein>
<organism evidence="2 3">
    <name type="scientific">Rhizobium mongolense USDA 1844</name>
    <dbReference type="NCBI Taxonomy" id="1079460"/>
    <lineage>
        <taxon>Bacteria</taxon>
        <taxon>Pseudomonadati</taxon>
        <taxon>Pseudomonadota</taxon>
        <taxon>Alphaproteobacteria</taxon>
        <taxon>Hyphomicrobiales</taxon>
        <taxon>Rhizobiaceae</taxon>
        <taxon>Rhizobium/Agrobacterium group</taxon>
        <taxon>Rhizobium</taxon>
    </lineage>
</organism>
<dbReference type="EMBL" id="VISO01000002">
    <property type="protein sequence ID" value="TVZ73939.1"/>
    <property type="molecule type" value="Genomic_DNA"/>
</dbReference>
<dbReference type="Pfam" id="PF13551">
    <property type="entry name" value="HTH_29"/>
    <property type="match status" value="1"/>
</dbReference>
<sequence>MVPWQIDAFPDEVDEALWDEACKRADGIREFLKHRTGPMTAADVKQLTTELDVSRSTVYRLIKLFRSGGTVTSLVDRKRGRPEGHRVLDAKREEIIRVTLSKYYLTRNRPTVSQLIRDVWTNCISAGHLNRQRRNRIVRSPSRNLVHSGRRRRPSSRRFDVDPKDSATIPVRCQRAPKCSSGETCEGLFKHCSLPSLQFTQFVDARQSGPGDRQLTVQLKSSPNGRNEGAFPFGKIGADSRQSGLGTIWR</sequence>